<reference evidence="2 3" key="1">
    <citation type="submission" date="2020-08" db="EMBL/GenBank/DDBJ databases">
        <title>Sequencing the genomes of 1000 actinobacteria strains.</title>
        <authorList>
            <person name="Klenk H.-P."/>
        </authorList>
    </citation>
    <scope>NUCLEOTIDE SEQUENCE [LARGE SCALE GENOMIC DNA]</scope>
    <source>
        <strain evidence="2 3">DSM 44320</strain>
    </source>
</reference>
<evidence type="ECO:0000313" key="3">
    <source>
        <dbReference type="Proteomes" id="UP000579945"/>
    </source>
</evidence>
<comment type="caution">
    <text evidence="2">The sequence shown here is derived from an EMBL/GenBank/DDBJ whole genome shotgun (WGS) entry which is preliminary data.</text>
</comment>
<dbReference type="EMBL" id="JACIBV010000001">
    <property type="protein sequence ID" value="MBB3726034.1"/>
    <property type="molecule type" value="Genomic_DNA"/>
</dbReference>
<feature type="region of interest" description="Disordered" evidence="1">
    <location>
        <begin position="17"/>
        <end position="45"/>
    </location>
</feature>
<dbReference type="GeneID" id="95388422"/>
<keyword evidence="3" id="KW-1185">Reference proteome</keyword>
<evidence type="ECO:0000256" key="1">
    <source>
        <dbReference type="SAM" id="MobiDB-lite"/>
    </source>
</evidence>
<name>A0A7W5V5Q5_9ACTN</name>
<organism evidence="2 3">
    <name type="scientific">Nonomuraea dietziae</name>
    <dbReference type="NCBI Taxonomy" id="65515"/>
    <lineage>
        <taxon>Bacteria</taxon>
        <taxon>Bacillati</taxon>
        <taxon>Actinomycetota</taxon>
        <taxon>Actinomycetes</taxon>
        <taxon>Streptosporangiales</taxon>
        <taxon>Streptosporangiaceae</taxon>
        <taxon>Nonomuraea</taxon>
    </lineage>
</organism>
<gene>
    <name evidence="2" type="ORF">FHR33_001894</name>
</gene>
<protein>
    <submittedName>
        <fullName evidence="2">Uncharacterized protein</fullName>
    </submittedName>
</protein>
<dbReference type="AlphaFoldDB" id="A0A7W5V5Q5"/>
<dbReference type="RefSeq" id="WP_183645542.1">
    <property type="nucleotide sequence ID" value="NZ_BAAAXX010000038.1"/>
</dbReference>
<evidence type="ECO:0000313" key="2">
    <source>
        <dbReference type="EMBL" id="MBB3726034.1"/>
    </source>
</evidence>
<proteinExistence type="predicted"/>
<dbReference type="Proteomes" id="UP000579945">
    <property type="component" value="Unassembled WGS sequence"/>
</dbReference>
<sequence>MRDDAWKRVGPAEHFDLAELDPTSPTAVTCPLSRWGTNEAHASSW</sequence>
<accession>A0A7W5V5Q5</accession>